<feature type="region of interest" description="Disordered" evidence="4">
    <location>
        <begin position="115"/>
        <end position="142"/>
    </location>
</feature>
<evidence type="ECO:0000256" key="3">
    <source>
        <dbReference type="ARBA" id="ARBA00022801"/>
    </source>
</evidence>
<keyword evidence="1" id="KW-1188">Viral release from host cell</keyword>
<dbReference type="InterPro" id="IPR006433">
    <property type="entry name" value="Prohead_protease"/>
</dbReference>
<organism evidence="6 7">
    <name type="scientific">Corynebacterium minutissimum</name>
    <dbReference type="NCBI Taxonomy" id="38301"/>
    <lineage>
        <taxon>Bacteria</taxon>
        <taxon>Bacillati</taxon>
        <taxon>Actinomycetota</taxon>
        <taxon>Actinomycetes</taxon>
        <taxon>Mycobacteriales</taxon>
        <taxon>Corynebacteriaceae</taxon>
        <taxon>Corynebacterium</taxon>
    </lineage>
</organism>
<sequence length="376" mass="40843">MTIHVVMGPPCSGKSTYVAKKAGVGNPRFDVDAVYSCLAGQELHHEKPPAITDVVSAMRRGLYGWLMDPETRPVGDVWLIHGNPPPATIASFKAVGAEFHILDPGMEACLARAEEDDRPEGTEERIRGWYDNPPVIPDDEKEGEPVLKDFKVEVKAGGADDTPEGYISAYAAVFDNVDSYGDVIRRGAFEETLKEWKESGNNIPLLYGHDFADPFSNIGVVTSAVEDDHGLKIEAVLDLDNEKAAQVHRLIKERRLSQMSFAFRVLDAAEATVDDEHVFELKRLKLYEVSVVPIGANEQTEILSVKNASEMLSTAVKQAGKLSEAERARLSQACKAAAHELDGAPGADESAEDESSLARARAAKALVMLMEGATNA</sequence>
<keyword evidence="2" id="KW-0645">Protease</keyword>
<evidence type="ECO:0000256" key="2">
    <source>
        <dbReference type="ARBA" id="ARBA00022670"/>
    </source>
</evidence>
<dbReference type="RefSeq" id="WP_115021834.1">
    <property type="nucleotide sequence ID" value="NZ_CP069533.1"/>
</dbReference>
<evidence type="ECO:0000313" key="6">
    <source>
        <dbReference type="EMBL" id="STC77496.1"/>
    </source>
</evidence>
<dbReference type="InterPro" id="IPR054613">
    <property type="entry name" value="Peptidase_S78_dom"/>
</dbReference>
<dbReference type="NCBIfam" id="TIGR01543">
    <property type="entry name" value="proheadase_HK97"/>
    <property type="match status" value="1"/>
</dbReference>
<evidence type="ECO:0000313" key="7">
    <source>
        <dbReference type="Proteomes" id="UP000254287"/>
    </source>
</evidence>
<reference evidence="6 7" key="1">
    <citation type="submission" date="2018-06" db="EMBL/GenBank/DDBJ databases">
        <authorList>
            <consortium name="Pathogen Informatics"/>
            <person name="Doyle S."/>
        </authorList>
    </citation>
    <scope>NUCLEOTIDE SEQUENCE [LARGE SCALE GENOMIC DNA]</scope>
    <source>
        <strain evidence="6 7">NCTC10289</strain>
    </source>
</reference>
<dbReference type="GO" id="GO:0006508">
    <property type="term" value="P:proteolysis"/>
    <property type="evidence" value="ECO:0007669"/>
    <property type="project" value="UniProtKB-KW"/>
</dbReference>
<dbReference type="Pfam" id="PF04586">
    <property type="entry name" value="Peptidase_S78"/>
    <property type="match status" value="1"/>
</dbReference>
<evidence type="ECO:0000256" key="1">
    <source>
        <dbReference type="ARBA" id="ARBA00022612"/>
    </source>
</evidence>
<dbReference type="GO" id="GO:0008233">
    <property type="term" value="F:peptidase activity"/>
    <property type="evidence" value="ECO:0007669"/>
    <property type="project" value="UniProtKB-KW"/>
</dbReference>
<evidence type="ECO:0000259" key="5">
    <source>
        <dbReference type="Pfam" id="PF04586"/>
    </source>
</evidence>
<feature type="compositionally biased region" description="Basic and acidic residues" evidence="4">
    <location>
        <begin position="115"/>
        <end position="128"/>
    </location>
</feature>
<keyword evidence="3" id="KW-0378">Hydrolase</keyword>
<gene>
    <name evidence="6" type="ORF">NCTC10289_01277</name>
</gene>
<dbReference type="EMBL" id="UFXP01000001">
    <property type="protein sequence ID" value="STC77496.1"/>
    <property type="molecule type" value="Genomic_DNA"/>
</dbReference>
<proteinExistence type="predicted"/>
<dbReference type="Proteomes" id="UP000254287">
    <property type="component" value="Unassembled WGS sequence"/>
</dbReference>
<accession>A0A376CXR4</accession>
<protein>
    <submittedName>
        <fullName evidence="6">Primosome assembly protein PriA</fullName>
    </submittedName>
</protein>
<feature type="domain" description="Prohead serine protease" evidence="5">
    <location>
        <begin position="161"/>
        <end position="307"/>
    </location>
</feature>
<dbReference type="AlphaFoldDB" id="A0A376CXR4"/>
<dbReference type="SUPFAM" id="SSF52540">
    <property type="entry name" value="P-loop containing nucleoside triphosphate hydrolases"/>
    <property type="match status" value="1"/>
</dbReference>
<name>A0A376CXR4_9CORY</name>
<evidence type="ECO:0000256" key="4">
    <source>
        <dbReference type="SAM" id="MobiDB-lite"/>
    </source>
</evidence>
<dbReference type="InterPro" id="IPR027417">
    <property type="entry name" value="P-loop_NTPase"/>
</dbReference>
<dbReference type="SUPFAM" id="SSF50789">
    <property type="entry name" value="Herpes virus serine proteinase, assemblin"/>
    <property type="match status" value="1"/>
</dbReference>